<sequence length="118" mass="13394">MKHFGNQLDELFRKKRIIQKDFADRMGVTAVTITKWKSQESIDAAKLEAISKILNIPISYWFDDENCQLNQSVVGDGSAASIYGNATAGVIADKDKEIEHLKQLLKEKERLIQVLMNK</sequence>
<dbReference type="RefSeq" id="WP_007848364.1">
    <property type="nucleotide sequence ID" value="NZ_CAXSLT010000002.1"/>
</dbReference>
<accession>A0A4R4HIJ5</accession>
<dbReference type="PROSITE" id="PS50943">
    <property type="entry name" value="HTH_CROC1"/>
    <property type="match status" value="1"/>
</dbReference>
<evidence type="ECO:0000313" key="3">
    <source>
        <dbReference type="EMBL" id="TDB03986.1"/>
    </source>
</evidence>
<organism evidence="4 6">
    <name type="scientific">Phocaeicola dorei</name>
    <dbReference type="NCBI Taxonomy" id="357276"/>
    <lineage>
        <taxon>Bacteria</taxon>
        <taxon>Pseudomonadati</taxon>
        <taxon>Bacteroidota</taxon>
        <taxon>Bacteroidia</taxon>
        <taxon>Bacteroidales</taxon>
        <taxon>Bacteroidaceae</taxon>
        <taxon>Phocaeicola</taxon>
    </lineage>
</organism>
<feature type="domain" description="HTH cro/C1-type" evidence="2">
    <location>
        <begin position="8"/>
        <end position="61"/>
    </location>
</feature>
<dbReference type="EMBL" id="SLTX01000002">
    <property type="protein sequence ID" value="TDB03986.1"/>
    <property type="molecule type" value="Genomic_DNA"/>
</dbReference>
<name>A0A4R4HIJ5_9BACT</name>
<reference evidence="3 5" key="1">
    <citation type="journal article" date="2019" name="Nat. Microbiol.">
        <title>Genomic variation and strain-specific functional adaptation in the human gut microbiome during early life.</title>
        <authorList>
            <person name="Vatanen T."/>
            <person name="Plichta D.R."/>
            <person name="Somani J."/>
            <person name="Munch P.C."/>
            <person name="Arthur T.D."/>
            <person name="Hall A.B."/>
            <person name="Rudolf S."/>
            <person name="Oakeley E.J."/>
            <person name="Ke X."/>
            <person name="Young R.A."/>
            <person name="Haiser H.J."/>
            <person name="Kolde R."/>
            <person name="Yassour M."/>
            <person name="Luopajarvi K."/>
            <person name="Siljander H."/>
            <person name="Virtanen S.M."/>
            <person name="Ilonen J."/>
            <person name="Uibo R."/>
            <person name="Tillmann V."/>
            <person name="Mokurov S."/>
            <person name="Dorshakova N."/>
            <person name="Porter J.A."/>
            <person name="McHardy A.C."/>
            <person name="Lahdesmaki H."/>
            <person name="Vlamakis H."/>
            <person name="Huttenhower C."/>
            <person name="Knip M."/>
            <person name="Xavier R.J."/>
        </authorList>
    </citation>
    <scope>NUCLEOTIDE SEQUENCE [LARGE SCALE GENOMIC DNA]</scope>
    <source>
        <strain evidence="3 5">RJX1052</strain>
    </source>
</reference>
<dbReference type="EMBL" id="VOIF01000017">
    <property type="protein sequence ID" value="TWV69600.1"/>
    <property type="molecule type" value="Genomic_DNA"/>
</dbReference>
<gene>
    <name evidence="3" type="ORF">E1J06_22860</name>
    <name evidence="4" type="ORF">FSA04_14295</name>
</gene>
<feature type="coiled-coil region" evidence="1">
    <location>
        <begin position="91"/>
        <end position="118"/>
    </location>
</feature>
<reference evidence="4 6" key="2">
    <citation type="submission" date="2019-07" db="EMBL/GenBank/DDBJ databases">
        <title>Genome sequencing of Bacteroides dorei iSURF_12.</title>
        <authorList>
            <person name="Sevigny J.L."/>
            <person name="Ruoff K.L."/>
            <person name="Price C.E."/>
            <person name="Valls R.A."/>
            <person name="O'Toole G.A."/>
        </authorList>
    </citation>
    <scope>NUCLEOTIDE SEQUENCE [LARGE SCALE GENOMIC DNA]</scope>
    <source>
        <strain evidence="4 6">ANK132K_1B</strain>
    </source>
</reference>
<dbReference type="AlphaFoldDB" id="A0A4R4HIJ5"/>
<dbReference type="Gene3D" id="1.10.260.40">
    <property type="entry name" value="lambda repressor-like DNA-binding domains"/>
    <property type="match status" value="1"/>
</dbReference>
<proteinExistence type="predicted"/>
<evidence type="ECO:0000313" key="6">
    <source>
        <dbReference type="Proteomes" id="UP000315833"/>
    </source>
</evidence>
<dbReference type="CDD" id="cd00093">
    <property type="entry name" value="HTH_XRE"/>
    <property type="match status" value="1"/>
</dbReference>
<dbReference type="KEGG" id="bdo:EL88_22950"/>
<dbReference type="Proteomes" id="UP000315833">
    <property type="component" value="Unassembled WGS sequence"/>
</dbReference>
<keyword evidence="1" id="KW-0175">Coiled coil</keyword>
<evidence type="ECO:0000259" key="2">
    <source>
        <dbReference type="PROSITE" id="PS50943"/>
    </source>
</evidence>
<dbReference type="InterPro" id="IPR001387">
    <property type="entry name" value="Cro/C1-type_HTH"/>
</dbReference>
<dbReference type="Proteomes" id="UP000294834">
    <property type="component" value="Unassembled WGS sequence"/>
</dbReference>
<evidence type="ECO:0000256" key="1">
    <source>
        <dbReference type="SAM" id="Coils"/>
    </source>
</evidence>
<dbReference type="InterPro" id="IPR010982">
    <property type="entry name" value="Lambda_DNA-bd_dom_sf"/>
</dbReference>
<comment type="caution">
    <text evidence="4">The sequence shown here is derived from an EMBL/GenBank/DDBJ whole genome shotgun (WGS) entry which is preliminary data.</text>
</comment>
<dbReference type="SMART" id="SM00530">
    <property type="entry name" value="HTH_XRE"/>
    <property type="match status" value="1"/>
</dbReference>
<dbReference type="SUPFAM" id="SSF47413">
    <property type="entry name" value="lambda repressor-like DNA-binding domains"/>
    <property type="match status" value="1"/>
</dbReference>
<protein>
    <submittedName>
        <fullName evidence="4">Helix-turn-helix transcriptional regulator</fullName>
    </submittedName>
    <submittedName>
        <fullName evidence="3">XRE family transcriptional regulator</fullName>
    </submittedName>
</protein>
<evidence type="ECO:0000313" key="4">
    <source>
        <dbReference type="EMBL" id="TWV69600.1"/>
    </source>
</evidence>
<evidence type="ECO:0000313" key="5">
    <source>
        <dbReference type="Proteomes" id="UP000294834"/>
    </source>
</evidence>
<dbReference type="GO" id="GO:0003677">
    <property type="term" value="F:DNA binding"/>
    <property type="evidence" value="ECO:0007669"/>
    <property type="project" value="InterPro"/>
</dbReference>
<dbReference type="Pfam" id="PF01381">
    <property type="entry name" value="HTH_3"/>
    <property type="match status" value="1"/>
</dbReference>